<dbReference type="Pfam" id="PF19619">
    <property type="entry name" value="DUF6124"/>
    <property type="match status" value="1"/>
</dbReference>
<dbReference type="EMBL" id="JBINXB010000024">
    <property type="protein sequence ID" value="MFH6567432.1"/>
    <property type="molecule type" value="Genomic_DNA"/>
</dbReference>
<evidence type="ECO:0000313" key="1">
    <source>
        <dbReference type="EMBL" id="MFH6567432.1"/>
    </source>
</evidence>
<dbReference type="Proteomes" id="UP001609821">
    <property type="component" value="Unassembled WGS sequence"/>
</dbReference>
<evidence type="ECO:0000313" key="2">
    <source>
        <dbReference type="Proteomes" id="UP001609821"/>
    </source>
</evidence>
<organism evidence="1 2">
    <name type="scientific">Pseudomonas kulmbachensis</name>
    <dbReference type="NCBI Taxonomy" id="3043408"/>
    <lineage>
        <taxon>Bacteria</taxon>
        <taxon>Pseudomonadati</taxon>
        <taxon>Pseudomonadota</taxon>
        <taxon>Gammaproteobacteria</taxon>
        <taxon>Pseudomonadales</taxon>
        <taxon>Pseudomonadaceae</taxon>
        <taxon>Pseudomonas</taxon>
    </lineage>
</organism>
<accession>A0ABW7M0K0</accession>
<protein>
    <submittedName>
        <fullName evidence="1">DUF6124 family protein</fullName>
    </submittedName>
</protein>
<dbReference type="RefSeq" id="WP_261739126.1">
    <property type="nucleotide sequence ID" value="NZ_CAVMKE010000008.1"/>
</dbReference>
<sequence>MTPITKIALKTEPDNELESLRDSAATQRALDYYLKPSVSQQGLEKKMFLVSEDVSQEEALVHASDYLRCAIASAQGAAEHQQGSQRDLLMSILFFMESSKQLVDRAIDVQQLSAR</sequence>
<reference evidence="1 2" key="1">
    <citation type="submission" date="2024-10" db="EMBL/GenBank/DDBJ databases">
        <title>Aeromonas and Pseudomonas from the Cagarras Archipelago, Rio de Janeiro, Brazil.</title>
        <authorList>
            <person name="Canellas A.L.B."/>
            <person name="Laport M.S."/>
        </authorList>
    </citation>
    <scope>NUCLEOTIDE SEQUENCE [LARGE SCALE GENOMIC DNA]</scope>
    <source>
        <strain evidence="1 2">CPF-4</strain>
    </source>
</reference>
<name>A0ABW7M0K0_9PSED</name>
<proteinExistence type="predicted"/>
<comment type="caution">
    <text evidence="1">The sequence shown here is derived from an EMBL/GenBank/DDBJ whole genome shotgun (WGS) entry which is preliminary data.</text>
</comment>
<gene>
    <name evidence="1" type="ORF">ACHMWK_15830</name>
</gene>
<keyword evidence="2" id="KW-1185">Reference proteome</keyword>